<proteinExistence type="predicted"/>
<reference evidence="3" key="1">
    <citation type="submission" date="2021-06" db="EMBL/GenBank/DDBJ databases">
        <authorList>
            <person name="Hodson N. C."/>
            <person name="Mongue J. A."/>
            <person name="Jaron S. K."/>
        </authorList>
    </citation>
    <scope>NUCLEOTIDE SEQUENCE</scope>
</reference>
<gene>
    <name evidence="3" type="ORF">AFUS01_LOCUS6567</name>
</gene>
<dbReference type="InterPro" id="IPR046496">
    <property type="entry name" value="DUF6589"/>
</dbReference>
<dbReference type="EMBL" id="CAJVCH010043254">
    <property type="protein sequence ID" value="CAG7717092.1"/>
    <property type="molecule type" value="Genomic_DNA"/>
</dbReference>
<evidence type="ECO:0000313" key="4">
    <source>
        <dbReference type="Proteomes" id="UP000708208"/>
    </source>
</evidence>
<comment type="caution">
    <text evidence="3">The sequence shown here is derived from an EMBL/GenBank/DDBJ whole genome shotgun (WGS) entry which is preliminary data.</text>
</comment>
<evidence type="ECO:0000259" key="2">
    <source>
        <dbReference type="Pfam" id="PF20231"/>
    </source>
</evidence>
<dbReference type="OrthoDB" id="5952546at2759"/>
<evidence type="ECO:0000256" key="1">
    <source>
        <dbReference type="SAM" id="MobiDB-lite"/>
    </source>
</evidence>
<dbReference type="AlphaFoldDB" id="A0A8J2NSM7"/>
<feature type="region of interest" description="Disordered" evidence="1">
    <location>
        <begin position="92"/>
        <end position="120"/>
    </location>
</feature>
<accession>A0A8J2NSM7</accession>
<keyword evidence="4" id="KW-1185">Reference proteome</keyword>
<dbReference type="Proteomes" id="UP000708208">
    <property type="component" value="Unassembled WGS sequence"/>
</dbReference>
<sequence length="933" mass="106467">MFLCSRCDVPTSKKLSFSAKCPNTEVTVFEACNILLDHNPVTPLKLKQEEQRLICLKCAGKLGRLYNTYYSFVYGCAPNSYVSQKFKGRNKHLETPPCSPDENGRSVETLTPPKKPPRTRIRTPMAKRIRKEVKTTKGSVVIRNCVSQICRDEITKFIRSSCLKSSVTSLNDIPCPEVVETELKKFAPTVLCAIRGICGVNNAGKLPLGGFAAVCILANQRNQRCNKLQKFMSFLLLKAKAPKEVFDVFNKYKITVSRRTAEICMDDLRQNYNSKIISYKEETEHVMNGVTNSPRQLGARKKLKFDGNHELKTLSFVFDNLNKSYNPRDLCSNIFSKQINVVCLLGIFNRISCDFSTWNFGTYEVLPTEIPDSVFLPTKNDEIVLRNEHKVLLRRCLADHLLAFAKLRKKTELCRISNEYTTESSAKSDTVNLGVLLHDENKTDGMINILEDIAKYCPVLPDKQRMPTVVWGDGLTVHRIESAKRHRGTSYHVEDQLQTLVAGIGNWHRRCLVFRDDMNTLLKDTSLTCSPGTLPYLRSRLKYNQASLDIKSKFNETYTFFNLVWQSYVLAMACEKLNIIRLDEIPESLVGLTHNDLCIALDSLVNEIISFSWHSIQPACTQDKYCICSASFDSEDDQASWIACDYRECHHKQWYHTTCVTADGIVGSDDESQIHSEDEEDADTQKSIKQAFRKKKKWYCSSQCRQATRDKKVMYSKAVIFCGLMHEGLRDAVRENDANRLIVHTKYNLIQYVNKRHTTYSKITTNMLYNMNFHPSPTVRQDLKWNSCVNVVGERGKNLEMDLYNEFVIKSVKDFCGGGRGLTENSMVKRSQAIGILCQIGRNIKLELSAEEHQVAGRNKNWKADVQACVDILVPLKLTQFGGHRSHYGFETFNINYMYVGDRSVLLTKIREHLRQLQEVIQCGQESAEEAVV</sequence>
<feature type="domain" description="DUF6589" evidence="2">
    <location>
        <begin position="371"/>
        <end position="851"/>
    </location>
</feature>
<organism evidence="3 4">
    <name type="scientific">Allacma fusca</name>
    <dbReference type="NCBI Taxonomy" id="39272"/>
    <lineage>
        <taxon>Eukaryota</taxon>
        <taxon>Metazoa</taxon>
        <taxon>Ecdysozoa</taxon>
        <taxon>Arthropoda</taxon>
        <taxon>Hexapoda</taxon>
        <taxon>Collembola</taxon>
        <taxon>Symphypleona</taxon>
        <taxon>Sminthuridae</taxon>
        <taxon>Allacma</taxon>
    </lineage>
</organism>
<evidence type="ECO:0000313" key="3">
    <source>
        <dbReference type="EMBL" id="CAG7717092.1"/>
    </source>
</evidence>
<name>A0A8J2NSM7_9HEXA</name>
<dbReference type="Pfam" id="PF20231">
    <property type="entry name" value="DUF6589"/>
    <property type="match status" value="1"/>
</dbReference>
<protein>
    <recommendedName>
        <fullName evidence="2">DUF6589 domain-containing protein</fullName>
    </recommendedName>
</protein>